<evidence type="ECO:0000313" key="2">
    <source>
        <dbReference type="Proteomes" id="UP001215598"/>
    </source>
</evidence>
<name>A0AAD7IT46_9AGAR</name>
<organism evidence="1 2">
    <name type="scientific">Mycena metata</name>
    <dbReference type="NCBI Taxonomy" id="1033252"/>
    <lineage>
        <taxon>Eukaryota</taxon>
        <taxon>Fungi</taxon>
        <taxon>Dikarya</taxon>
        <taxon>Basidiomycota</taxon>
        <taxon>Agaricomycotina</taxon>
        <taxon>Agaricomycetes</taxon>
        <taxon>Agaricomycetidae</taxon>
        <taxon>Agaricales</taxon>
        <taxon>Marasmiineae</taxon>
        <taxon>Mycenaceae</taxon>
        <taxon>Mycena</taxon>
    </lineage>
</organism>
<reference evidence="1" key="1">
    <citation type="submission" date="2023-03" db="EMBL/GenBank/DDBJ databases">
        <title>Massive genome expansion in bonnet fungi (Mycena s.s.) driven by repeated elements and novel gene families across ecological guilds.</title>
        <authorList>
            <consortium name="Lawrence Berkeley National Laboratory"/>
            <person name="Harder C.B."/>
            <person name="Miyauchi S."/>
            <person name="Viragh M."/>
            <person name="Kuo A."/>
            <person name="Thoen E."/>
            <person name="Andreopoulos B."/>
            <person name="Lu D."/>
            <person name="Skrede I."/>
            <person name="Drula E."/>
            <person name="Henrissat B."/>
            <person name="Morin E."/>
            <person name="Kohler A."/>
            <person name="Barry K."/>
            <person name="LaButti K."/>
            <person name="Morin E."/>
            <person name="Salamov A."/>
            <person name="Lipzen A."/>
            <person name="Mereny Z."/>
            <person name="Hegedus B."/>
            <person name="Baldrian P."/>
            <person name="Stursova M."/>
            <person name="Weitz H."/>
            <person name="Taylor A."/>
            <person name="Grigoriev I.V."/>
            <person name="Nagy L.G."/>
            <person name="Martin F."/>
            <person name="Kauserud H."/>
        </authorList>
    </citation>
    <scope>NUCLEOTIDE SEQUENCE</scope>
    <source>
        <strain evidence="1">CBHHK182m</strain>
    </source>
</reference>
<dbReference type="EMBL" id="JARKIB010000070">
    <property type="protein sequence ID" value="KAJ7749152.1"/>
    <property type="molecule type" value="Genomic_DNA"/>
</dbReference>
<protein>
    <submittedName>
        <fullName evidence="1">Uncharacterized protein</fullName>
    </submittedName>
</protein>
<dbReference type="Proteomes" id="UP001215598">
    <property type="component" value="Unassembled WGS sequence"/>
</dbReference>
<dbReference type="AlphaFoldDB" id="A0AAD7IT46"/>
<sequence length="74" mass="8446">MGLQSPSHPVIYRLNYVKSNAKKFVHSLASDPRLPRLVLKLIFKESPETYVNVEEWAVVLPAMVNLHYISVVPD</sequence>
<keyword evidence="2" id="KW-1185">Reference proteome</keyword>
<gene>
    <name evidence="1" type="ORF">B0H16DRAFT_1725194</name>
</gene>
<comment type="caution">
    <text evidence="1">The sequence shown here is derived from an EMBL/GenBank/DDBJ whole genome shotgun (WGS) entry which is preliminary data.</text>
</comment>
<evidence type="ECO:0000313" key="1">
    <source>
        <dbReference type="EMBL" id="KAJ7749152.1"/>
    </source>
</evidence>
<proteinExistence type="predicted"/>
<accession>A0AAD7IT46</accession>